<accession>A0A413Z0F7</accession>
<name>A0A413Z0F7_9FIRM</name>
<sequence>MKTGKNGDIMLQFPDSYFEDEVRDGFYVPSMIKRAWATALDVLCEVDRICCKYNIKYYAEWGTLLGAVRHAGFIPWDDDLDIGMMRTDYRKFCEVAPKEFNESFQIFTFNTQKDFHHFLARVVCKNRICFEDEHLRRFHGFPYIAGLDIFVHDNVSDDAMLQEKCEKTAEYVITVADAIGDGRLNKAQETEALRRINNMLHVNCTSIEDKEQERIQLYNVAESVFASFEHEKCMEMTQMMPHSLYGRHLRIPKKFYEKLVRIPFENTTIPVPAGFDAMLKRRYGDYMKLVRNAGGHDYPFYESQKRQLEALMDFKLPEYTYDEKKAVREADSEELSGYRRYLKDYLDNIERQIEEIGHIQDTEVIKEKLVDVQQEVIDMGNLIEKIKGEGTESVRCLEHFCDVIYTMYQGNNADIKAEYDNVRRILEKDIIEKKEVLILVSKASEWKYIENVWKKYKEEQDTEVDVAVLPYFYKEYDGSIKKEVNELGNFTTDIGAIDLAQYDIALHHPDIIYIQNPFDNENKAIGIEKKYYSDRLKCCTNKLVYIQSFTLEEFNSSNEREYKNMGCFCTVPGVVNSDEVYVQSENMRNMYIKKLTEFAGKETENIWKDKIYVKPDWMKNEGHNVVKGNGKIKILFYTSISGLMQNSEIAAGKIKNVLDVFKQYSDKIEVIWCVQSLVDTVMEDINRNLSEQINTIRDKYRIEEIGHICSDRDKDILNSCDAYYGDISSVVQEYRNADKPVMIMNYEV</sequence>
<protein>
    <recommendedName>
        <fullName evidence="1">LicD/FKTN/FKRP nucleotidyltransferase domain-containing protein</fullName>
    </recommendedName>
</protein>
<dbReference type="InterPro" id="IPR052942">
    <property type="entry name" value="LPS_cholinephosphotransferase"/>
</dbReference>
<dbReference type="PANTHER" id="PTHR43404:SF2">
    <property type="entry name" value="LIPOPOLYSACCHARIDE CHOLINEPHOSPHOTRANSFERASE LICD"/>
    <property type="match status" value="1"/>
</dbReference>
<evidence type="ECO:0000313" key="2">
    <source>
        <dbReference type="EMBL" id="RHC14787.1"/>
    </source>
</evidence>
<dbReference type="InterPro" id="IPR007074">
    <property type="entry name" value="LicD/FKTN/FKRP_NTP_transf"/>
</dbReference>
<dbReference type="EMBL" id="QSHM01000002">
    <property type="protein sequence ID" value="RHC14787.1"/>
    <property type="molecule type" value="Genomic_DNA"/>
</dbReference>
<evidence type="ECO:0000259" key="1">
    <source>
        <dbReference type="Pfam" id="PF04991"/>
    </source>
</evidence>
<feature type="domain" description="LicD/FKTN/FKRP nucleotidyltransferase" evidence="1">
    <location>
        <begin position="50"/>
        <end position="284"/>
    </location>
</feature>
<comment type="caution">
    <text evidence="2">The sequence shown here is derived from an EMBL/GenBank/DDBJ whole genome shotgun (WGS) entry which is preliminary data.</text>
</comment>
<dbReference type="Proteomes" id="UP000285844">
    <property type="component" value="Unassembled WGS sequence"/>
</dbReference>
<dbReference type="GO" id="GO:0009100">
    <property type="term" value="P:glycoprotein metabolic process"/>
    <property type="evidence" value="ECO:0007669"/>
    <property type="project" value="UniProtKB-ARBA"/>
</dbReference>
<evidence type="ECO:0000313" key="3">
    <source>
        <dbReference type="Proteomes" id="UP000285844"/>
    </source>
</evidence>
<dbReference type="Pfam" id="PF04991">
    <property type="entry name" value="LicD"/>
    <property type="match status" value="1"/>
</dbReference>
<gene>
    <name evidence="2" type="ORF">DW858_02930</name>
</gene>
<organism evidence="2 3">
    <name type="scientific">Lachnospira eligens</name>
    <dbReference type="NCBI Taxonomy" id="39485"/>
    <lineage>
        <taxon>Bacteria</taxon>
        <taxon>Bacillati</taxon>
        <taxon>Bacillota</taxon>
        <taxon>Clostridia</taxon>
        <taxon>Lachnospirales</taxon>
        <taxon>Lachnospiraceae</taxon>
        <taxon>Lachnospira</taxon>
    </lineage>
</organism>
<dbReference type="AlphaFoldDB" id="A0A413Z0F7"/>
<reference evidence="2 3" key="1">
    <citation type="submission" date="2018-08" db="EMBL/GenBank/DDBJ databases">
        <title>A genome reference for cultivated species of the human gut microbiota.</title>
        <authorList>
            <person name="Zou Y."/>
            <person name="Xue W."/>
            <person name="Luo G."/>
        </authorList>
    </citation>
    <scope>NUCLEOTIDE SEQUENCE [LARGE SCALE GENOMIC DNA]</scope>
    <source>
        <strain evidence="2 3">AM37-3BH</strain>
    </source>
</reference>
<dbReference type="PANTHER" id="PTHR43404">
    <property type="entry name" value="LIPOPOLYSACCHARIDE CHOLINEPHOSPHOTRANSFERASE LICD"/>
    <property type="match status" value="1"/>
</dbReference>
<proteinExistence type="predicted"/>